<feature type="compositionally biased region" description="Basic and acidic residues" evidence="2">
    <location>
        <begin position="1094"/>
        <end position="1126"/>
    </location>
</feature>
<organism evidence="4 5">
    <name type="scientific">Folsomia candida</name>
    <name type="common">Springtail</name>
    <dbReference type="NCBI Taxonomy" id="158441"/>
    <lineage>
        <taxon>Eukaryota</taxon>
        <taxon>Metazoa</taxon>
        <taxon>Ecdysozoa</taxon>
        <taxon>Arthropoda</taxon>
        <taxon>Hexapoda</taxon>
        <taxon>Collembola</taxon>
        <taxon>Entomobryomorpha</taxon>
        <taxon>Isotomoidea</taxon>
        <taxon>Isotomidae</taxon>
        <taxon>Proisotominae</taxon>
        <taxon>Folsomia</taxon>
    </lineage>
</organism>
<evidence type="ECO:0000256" key="1">
    <source>
        <dbReference type="PROSITE-ProRule" id="PRU00042"/>
    </source>
</evidence>
<accession>A0A226DQS8</accession>
<dbReference type="PANTHER" id="PTHR12451">
    <property type="entry name" value="TRANSCRIPTION FACTOR CASTOR PROTEIN MING -RELATED"/>
    <property type="match status" value="1"/>
</dbReference>
<comment type="caution">
    <text evidence="4">The sequence shown here is derived from an EMBL/GenBank/DDBJ whole genome shotgun (WGS) entry which is preliminary data.</text>
</comment>
<feature type="region of interest" description="Disordered" evidence="2">
    <location>
        <begin position="765"/>
        <end position="788"/>
    </location>
</feature>
<keyword evidence="5" id="KW-1185">Reference proteome</keyword>
<feature type="compositionally biased region" description="Low complexity" evidence="2">
    <location>
        <begin position="426"/>
        <end position="437"/>
    </location>
</feature>
<feature type="compositionally biased region" description="Basic and acidic residues" evidence="2">
    <location>
        <begin position="1061"/>
        <end position="1071"/>
    </location>
</feature>
<name>A0A226DQS8_FOLCA</name>
<dbReference type="InterPro" id="IPR040373">
    <property type="entry name" value="CASZ1"/>
</dbReference>
<dbReference type="GO" id="GO:0005634">
    <property type="term" value="C:nucleus"/>
    <property type="evidence" value="ECO:0007669"/>
    <property type="project" value="TreeGrafter"/>
</dbReference>
<dbReference type="GO" id="GO:0000981">
    <property type="term" value="F:DNA-binding transcription factor activity, RNA polymerase II-specific"/>
    <property type="evidence" value="ECO:0007669"/>
    <property type="project" value="TreeGrafter"/>
</dbReference>
<feature type="compositionally biased region" description="Basic residues" evidence="2">
    <location>
        <begin position="108"/>
        <end position="123"/>
    </location>
</feature>
<dbReference type="OMA" id="PTSMIQN"/>
<feature type="domain" description="C2H2-type" evidence="3">
    <location>
        <begin position="640"/>
        <end position="669"/>
    </location>
</feature>
<feature type="compositionally biased region" description="Gly residues" evidence="2">
    <location>
        <begin position="775"/>
        <end position="784"/>
    </location>
</feature>
<keyword evidence="1" id="KW-0863">Zinc-finger</keyword>
<feature type="compositionally biased region" description="Basic residues" evidence="2">
    <location>
        <begin position="81"/>
        <end position="91"/>
    </location>
</feature>
<evidence type="ECO:0000313" key="5">
    <source>
        <dbReference type="Proteomes" id="UP000198287"/>
    </source>
</evidence>
<feature type="region of interest" description="Disordered" evidence="2">
    <location>
        <begin position="392"/>
        <end position="471"/>
    </location>
</feature>
<feature type="compositionally biased region" description="Polar residues" evidence="2">
    <location>
        <begin position="1041"/>
        <end position="1060"/>
    </location>
</feature>
<dbReference type="PROSITE" id="PS00028">
    <property type="entry name" value="ZINC_FINGER_C2H2_1"/>
    <property type="match status" value="7"/>
</dbReference>
<feature type="compositionally biased region" description="Low complexity" evidence="2">
    <location>
        <begin position="147"/>
        <end position="157"/>
    </location>
</feature>
<dbReference type="GO" id="GO:0045944">
    <property type="term" value="P:positive regulation of transcription by RNA polymerase II"/>
    <property type="evidence" value="ECO:0007669"/>
    <property type="project" value="TreeGrafter"/>
</dbReference>
<feature type="compositionally biased region" description="Low complexity" evidence="2">
    <location>
        <begin position="208"/>
        <end position="217"/>
    </location>
</feature>
<dbReference type="OrthoDB" id="10063916at2759"/>
<evidence type="ECO:0000256" key="2">
    <source>
        <dbReference type="SAM" id="MobiDB-lite"/>
    </source>
</evidence>
<keyword evidence="1" id="KW-0479">Metal-binding</keyword>
<feature type="domain" description="C2H2-type" evidence="3">
    <location>
        <begin position="1291"/>
        <end position="1320"/>
    </location>
</feature>
<keyword evidence="1" id="KW-0862">Zinc</keyword>
<dbReference type="GO" id="GO:0000977">
    <property type="term" value="F:RNA polymerase II transcription regulatory region sequence-specific DNA binding"/>
    <property type="evidence" value="ECO:0007669"/>
    <property type="project" value="TreeGrafter"/>
</dbReference>
<dbReference type="PROSITE" id="PS50157">
    <property type="entry name" value="ZINC_FINGER_C2H2_2"/>
    <property type="match status" value="2"/>
</dbReference>
<evidence type="ECO:0000259" key="3">
    <source>
        <dbReference type="PROSITE" id="PS50157"/>
    </source>
</evidence>
<feature type="region of interest" description="Disordered" evidence="2">
    <location>
        <begin position="1191"/>
        <end position="1254"/>
    </location>
</feature>
<feature type="compositionally biased region" description="Low complexity" evidence="2">
    <location>
        <begin position="61"/>
        <end position="80"/>
    </location>
</feature>
<feature type="compositionally biased region" description="Low complexity" evidence="2">
    <location>
        <begin position="397"/>
        <end position="413"/>
    </location>
</feature>
<protein>
    <submittedName>
        <fullName evidence="4">Transcription factor castor</fullName>
    </submittedName>
</protein>
<dbReference type="InterPro" id="IPR013087">
    <property type="entry name" value="Znf_C2H2_type"/>
</dbReference>
<dbReference type="PANTHER" id="PTHR12451:SF0">
    <property type="entry name" value="ZINC FINGER PROTEIN CASTOR HOMOLOG 1"/>
    <property type="match status" value="1"/>
</dbReference>
<feature type="compositionally biased region" description="Acidic residues" evidence="2">
    <location>
        <begin position="174"/>
        <end position="188"/>
    </location>
</feature>
<feature type="compositionally biased region" description="Low complexity" evidence="2">
    <location>
        <begin position="302"/>
        <end position="322"/>
    </location>
</feature>
<feature type="region of interest" description="Disordered" evidence="2">
    <location>
        <begin position="1041"/>
        <end position="1139"/>
    </location>
</feature>
<feature type="region of interest" description="Disordered" evidence="2">
    <location>
        <begin position="277"/>
        <end position="322"/>
    </location>
</feature>
<dbReference type="SMART" id="SM00355">
    <property type="entry name" value="ZnF_C2H2"/>
    <property type="match status" value="9"/>
</dbReference>
<reference evidence="4 5" key="1">
    <citation type="submission" date="2015-12" db="EMBL/GenBank/DDBJ databases">
        <title>The genome of Folsomia candida.</title>
        <authorList>
            <person name="Faddeeva A."/>
            <person name="Derks M.F."/>
            <person name="Anvar Y."/>
            <person name="Smit S."/>
            <person name="Van Straalen N."/>
            <person name="Roelofs D."/>
        </authorList>
    </citation>
    <scope>NUCLEOTIDE SEQUENCE [LARGE SCALE GENOMIC DNA]</scope>
    <source>
        <strain evidence="4 5">VU population</strain>
        <tissue evidence="4">Whole body</tissue>
    </source>
</reference>
<dbReference type="GO" id="GO:0045664">
    <property type="term" value="P:regulation of neuron differentiation"/>
    <property type="evidence" value="ECO:0007669"/>
    <property type="project" value="TreeGrafter"/>
</dbReference>
<proteinExistence type="predicted"/>
<feature type="region of interest" description="Disordered" evidence="2">
    <location>
        <begin position="1001"/>
        <end position="1024"/>
    </location>
</feature>
<gene>
    <name evidence="4" type="ORF">Fcan01_18581</name>
</gene>
<feature type="compositionally biased region" description="Polar residues" evidence="2">
    <location>
        <begin position="414"/>
        <end position="425"/>
    </location>
</feature>
<evidence type="ECO:0000313" key="4">
    <source>
        <dbReference type="EMBL" id="OXA46556.1"/>
    </source>
</evidence>
<feature type="region of interest" description="Disordered" evidence="2">
    <location>
        <begin position="1"/>
        <end position="221"/>
    </location>
</feature>
<dbReference type="Proteomes" id="UP000198287">
    <property type="component" value="Unassembled WGS sequence"/>
</dbReference>
<feature type="compositionally biased region" description="Polar residues" evidence="2">
    <location>
        <begin position="1220"/>
        <end position="1234"/>
    </location>
</feature>
<dbReference type="EMBL" id="LNIX01000015">
    <property type="protein sequence ID" value="OXA46556.1"/>
    <property type="molecule type" value="Genomic_DNA"/>
</dbReference>
<dbReference type="GO" id="GO:0008270">
    <property type="term" value="F:zinc ion binding"/>
    <property type="evidence" value="ECO:0007669"/>
    <property type="project" value="UniProtKB-KW"/>
</dbReference>
<feature type="compositionally biased region" description="Basic and acidic residues" evidence="2">
    <location>
        <begin position="277"/>
        <end position="286"/>
    </location>
</feature>
<feature type="compositionally biased region" description="Low complexity" evidence="2">
    <location>
        <begin position="1235"/>
        <end position="1247"/>
    </location>
</feature>
<sequence>MSTVAGMFFMQNPGTTPGGGTTGRGIPPNSGGEECPETENINQESDEDNTSCSASEIGCDLSLSASNNNNKSPDSHVHSSSSRKNKRKNFKPRNILEYAGSDEEQEHHHHNNRPQLSKYHKPSRQYASSQQRHGHEMNCDEEENENPRSPSESSIPEKVNGVDLRMDLDGMGNNEEEESGESEDNSEEDNNHGSSHIDGPLDLRDYSSKSWHQSSHSSSKEKEALAVRSLLSNLNNNVNDPASFLNHSFAAAAAAVSNNIPLGLGMGMDLRMAGHRSEQHYDEARGTGDVLPSSTTNPSGGSHLNNNNISAHNNNNNHHPSAAVLNDFAENTMKELLSLYGITDGHRQAGGKVSSDLLHGNLDTPPGQSKMMLPENMARFLAAMQESVVSAAAGDHSTQSSQSSVTSNSKSNNPLNFANISSLVQPPSGGSPVRSPSTNGSYSNHSSGLGGLHPQGQQQHHHHHHGRDNGRGLAAFPVIREGLLGKGAGPIDYTRYVRRFGNSMECGYQQCRELNYREHFHCQECSDGTRVFVKKEEMIRHFKWHKKRDESLQHGFMRYSPMDDCSEKFPNCSHNRKQTHYHCLKDACEKVYISTSDVQMHANYHRKDSAIIQEGFQRFRAAEDCGTDNCTFRHQKTTHFHCRRPTCSFTFKNKADMEKHKSYHIKDEQLNRDGFKKFMKHEECLFANCRFSRVCNHIHCIREGCNYVLHSSGQLYSHKRKHERRDAELAYRKYKLAQSLMKGSFTGDLSTLSFSDSFLANKSEEENSRSSFNESGGGGGGGEGGESEDRMVSYKKVIQMCNCDVTQQEHFHCKVDTCLNALLGYVDPANFDAQDSTIPCISAKCPYQTREKHYHCLWDGCSEIILVTDEPFKRLEHFRTHQLAPKMDYGDKEGEAMDGFFRRKRGRPPKNRVIEDPIGFLSYPEDVNCNNDACPYQRSSDKESPSKCHYHCNHPRCHFSVSDLHKLSNHLREFHSACDVVEGFKYFDKSWDCEVRKYFHEGRSGTPSSEDESESNKPSTAQVVKSSGTFYPTYSLDKSKITSNGGTVMDLSGSNGIPETNESKSVTDHSLSRILQIPSPDNGETHHVSPLKAPESDHSDEDSVKNELNEDNHEPEKGSSKIRGDEQFPQFDMGPNPFPPTSLASFLGYPGPPSPYLFLQQNQLTSLYAGMMFGGSPGGVFSHGGVIPPPPSMANPGGIPPHLGGTPPAILPPAEPMVMPSSSPMQLCSQTSKRPSSASPSSPSSPSEAKKARMQMRILKDEPVPEGYIRFRFNEDCQYVHCGYREHQTHFHCTREDCGYSFCDKTRFVQHTARHERLDTLMGTTQAQNKASHFHCSKCEFVCTDTNKVVAHRRQHQKLDSIMAAGFEKFTPSQNCQIQECIHSQKQTHYHCLKCGYAVLGLSQMSSHKYRHLTD</sequence>